<evidence type="ECO:0000313" key="3">
    <source>
        <dbReference type="Proteomes" id="UP000018211"/>
    </source>
</evidence>
<dbReference type="InterPro" id="IPR032811">
    <property type="entry name" value="Put_conjugal_transfer"/>
</dbReference>
<dbReference type="RefSeq" id="WP_022611315.1">
    <property type="nucleotide sequence ID" value="NZ_LK391965.1"/>
</dbReference>
<accession>A0AAV2VMW4</accession>
<name>A0AAV2VMW4_9VIBR</name>
<sequence>MKKISLSISTAVALALATSSVSAANYSVDGRGDAMGGVGVVSADFLSAPFYNPSLAALYRRDDNAGMIIPGVGVSYVDNGKMLADIKNAADAIDGNDPAQILSVYDDLVGDEIALDIGVVGAFAIPNQFVSMNVFGKVYTESYITADMAPSSVPDIDKLDQSLIKVMGIGVTELGITFAKYYTLFGQHVSIGASPKIQRVYTVASHASFSNFGFGRITDSTSGETAFNLDLGAVWFYGPFRVGASAMNIMTRDIETARETVSAGGRNVQIGDTYELRPNYTVGAGLVGDYYTFSVDYDLVTRKKFQGMSGDDSQMLRAGLEVDLMRQLQLRGGYYTNLAKENDEGTFTAGIGLSPLGIITMDIGASYTNANSMGVYVNFLGNY</sequence>
<evidence type="ECO:0000313" key="2">
    <source>
        <dbReference type="EMBL" id="CCO46060.1"/>
    </source>
</evidence>
<gene>
    <name evidence="2" type="ORF">VIBNISOn1_1650040</name>
</gene>
<protein>
    <recommendedName>
        <fullName evidence="4">Conjugal transfer protein TraF</fullName>
    </recommendedName>
</protein>
<keyword evidence="1" id="KW-0732">Signal</keyword>
<proteinExistence type="predicted"/>
<feature type="chain" id="PRO_5043808332" description="Conjugal transfer protein TraF" evidence="1">
    <location>
        <begin position="24"/>
        <end position="383"/>
    </location>
</feature>
<dbReference type="Gene3D" id="2.40.160.60">
    <property type="entry name" value="Outer membrane protein transport protein (OMPP1/FadL/TodX)"/>
    <property type="match status" value="1"/>
</dbReference>
<dbReference type="Pfam" id="PF13729">
    <property type="entry name" value="TraF_2"/>
    <property type="match status" value="1"/>
</dbReference>
<dbReference type="Proteomes" id="UP000018211">
    <property type="component" value="Unassembled WGS sequence"/>
</dbReference>
<reference evidence="2 3" key="1">
    <citation type="journal article" date="2013" name="ISME J.">
        <title>Comparative genomics of pathogenic lineages of Vibrio nigripulchritudo identifies virulence-associated traits.</title>
        <authorList>
            <person name="Goudenege D."/>
            <person name="Labreuche Y."/>
            <person name="Krin E."/>
            <person name="Ansquer D."/>
            <person name="Mangenot S."/>
            <person name="Calteau A."/>
            <person name="Medigue C."/>
            <person name="Mazel D."/>
            <person name="Polz M.F."/>
            <person name="Le Roux F."/>
        </authorList>
    </citation>
    <scope>NUCLEOTIDE SEQUENCE [LARGE SCALE GENOMIC DNA]</scope>
    <source>
        <strain evidence="2 3">SOn1</strain>
    </source>
</reference>
<dbReference type="EMBL" id="CAOF01000074">
    <property type="protein sequence ID" value="CCO46060.1"/>
    <property type="molecule type" value="Genomic_DNA"/>
</dbReference>
<evidence type="ECO:0008006" key="4">
    <source>
        <dbReference type="Google" id="ProtNLM"/>
    </source>
</evidence>
<comment type="caution">
    <text evidence="2">The sequence shown here is derived from an EMBL/GenBank/DDBJ whole genome shotgun (WGS) entry which is preliminary data.</text>
</comment>
<feature type="signal peptide" evidence="1">
    <location>
        <begin position="1"/>
        <end position="23"/>
    </location>
</feature>
<dbReference type="AlphaFoldDB" id="A0AAV2VMW4"/>
<organism evidence="2 3">
    <name type="scientific">Vibrio nigripulchritudo SOn1</name>
    <dbReference type="NCBI Taxonomy" id="1238450"/>
    <lineage>
        <taxon>Bacteria</taxon>
        <taxon>Pseudomonadati</taxon>
        <taxon>Pseudomonadota</taxon>
        <taxon>Gammaproteobacteria</taxon>
        <taxon>Vibrionales</taxon>
        <taxon>Vibrionaceae</taxon>
        <taxon>Vibrio</taxon>
    </lineage>
</organism>
<evidence type="ECO:0000256" key="1">
    <source>
        <dbReference type="SAM" id="SignalP"/>
    </source>
</evidence>